<sequence length="79" mass="8519">MLDAPKSESRLHDAYEIALDWCDDAPQGKMHDDCVVGSMASMSVREQAAADRATLLEGAFLLALVAAVALIAGRKFRRA</sequence>
<protein>
    <submittedName>
        <fullName evidence="2">Uncharacterized protein</fullName>
    </submittedName>
</protein>
<accession>A0A4R5UP35</accession>
<keyword evidence="3" id="KW-1185">Reference proteome</keyword>
<evidence type="ECO:0000256" key="1">
    <source>
        <dbReference type="SAM" id="Phobius"/>
    </source>
</evidence>
<keyword evidence="1" id="KW-1133">Transmembrane helix</keyword>
<evidence type="ECO:0000313" key="2">
    <source>
        <dbReference type="EMBL" id="TDK39558.1"/>
    </source>
</evidence>
<feature type="transmembrane region" description="Helical" evidence="1">
    <location>
        <begin position="53"/>
        <end position="73"/>
    </location>
</feature>
<comment type="caution">
    <text evidence="2">The sequence shown here is derived from an EMBL/GenBank/DDBJ whole genome shotgun (WGS) entry which is preliminary data.</text>
</comment>
<keyword evidence="1" id="KW-0812">Transmembrane</keyword>
<proteinExistence type="predicted"/>
<name>A0A4R5UP35_9HYPH</name>
<dbReference type="RefSeq" id="WP_133315003.1">
    <property type="nucleotide sequence ID" value="NZ_SMTL01000001.1"/>
</dbReference>
<dbReference type="Proteomes" id="UP000295238">
    <property type="component" value="Unassembled WGS sequence"/>
</dbReference>
<organism evidence="2 3">
    <name type="scientific">Rhizobium deserti</name>
    <dbReference type="NCBI Taxonomy" id="2547961"/>
    <lineage>
        <taxon>Bacteria</taxon>
        <taxon>Pseudomonadati</taxon>
        <taxon>Pseudomonadota</taxon>
        <taxon>Alphaproteobacteria</taxon>
        <taxon>Hyphomicrobiales</taxon>
        <taxon>Rhizobiaceae</taxon>
        <taxon>Rhizobium/Agrobacterium group</taxon>
        <taxon>Rhizobium</taxon>
    </lineage>
</organism>
<dbReference type="EMBL" id="SMTL01000001">
    <property type="protein sequence ID" value="TDK39558.1"/>
    <property type="molecule type" value="Genomic_DNA"/>
</dbReference>
<dbReference type="AlphaFoldDB" id="A0A4R5UP35"/>
<gene>
    <name evidence="2" type="ORF">E2F50_05455</name>
</gene>
<keyword evidence="1" id="KW-0472">Membrane</keyword>
<reference evidence="2 3" key="1">
    <citation type="submission" date="2019-03" db="EMBL/GenBank/DDBJ databases">
        <title>Rhizobium sp. nov., an bacterium isolated from biocrust in Mu Us Desert.</title>
        <authorList>
            <person name="Lixiong L."/>
        </authorList>
    </citation>
    <scope>NUCLEOTIDE SEQUENCE [LARGE SCALE GENOMIC DNA]</scope>
    <source>
        <strain evidence="2 3">SPY-1</strain>
    </source>
</reference>
<evidence type="ECO:0000313" key="3">
    <source>
        <dbReference type="Proteomes" id="UP000295238"/>
    </source>
</evidence>
<dbReference type="OrthoDB" id="153877at82115"/>